<dbReference type="GO" id="GO:0008270">
    <property type="term" value="F:zinc ion binding"/>
    <property type="evidence" value="ECO:0007669"/>
    <property type="project" value="UniProtKB-KW"/>
</dbReference>
<keyword evidence="1" id="KW-0863">Zinc-finger</keyword>
<reference evidence="3" key="2">
    <citation type="submission" date="2018-04" db="EMBL/GenBank/DDBJ databases">
        <title>OnivRS2 (Oryza nivara Reference Sequence Version 2).</title>
        <authorList>
            <person name="Zhang J."/>
            <person name="Kudrna D."/>
            <person name="Lee S."/>
            <person name="Talag J."/>
            <person name="Rajasekar S."/>
            <person name="Welchert J."/>
            <person name="Hsing Y.-I."/>
            <person name="Wing R.A."/>
        </authorList>
    </citation>
    <scope>NUCLEOTIDE SEQUENCE [LARGE SCALE GENOMIC DNA]</scope>
</reference>
<name>A0A0E0FM71_ORYNI</name>
<dbReference type="Gramene" id="ONIVA01G19440.1">
    <property type="protein sequence ID" value="ONIVA01G19440.1"/>
    <property type="gene ID" value="ONIVA01G19440"/>
</dbReference>
<dbReference type="OMA" id="MAFCAAD"/>
<dbReference type="GO" id="GO:0009740">
    <property type="term" value="P:gibberellic acid mediated signaling pathway"/>
    <property type="evidence" value="ECO:0007669"/>
    <property type="project" value="TreeGrafter"/>
</dbReference>
<keyword evidence="1" id="KW-0479">Metal-binding</keyword>
<dbReference type="Proteomes" id="UP000006591">
    <property type="component" value="Chromosome 1"/>
</dbReference>
<dbReference type="HOGENOM" id="CLU_091153_0_0_1"/>
<organism evidence="3">
    <name type="scientific">Oryza nivara</name>
    <name type="common">Indian wild rice</name>
    <name type="synonym">Oryza sativa f. spontanea</name>
    <dbReference type="NCBI Taxonomy" id="4536"/>
    <lineage>
        <taxon>Eukaryota</taxon>
        <taxon>Viridiplantae</taxon>
        <taxon>Streptophyta</taxon>
        <taxon>Embryophyta</taxon>
        <taxon>Tracheophyta</taxon>
        <taxon>Spermatophyta</taxon>
        <taxon>Magnoliopsida</taxon>
        <taxon>Liliopsida</taxon>
        <taxon>Poales</taxon>
        <taxon>Poaceae</taxon>
        <taxon>BOP clade</taxon>
        <taxon>Oryzoideae</taxon>
        <taxon>Oryzeae</taxon>
        <taxon>Oryzinae</taxon>
        <taxon>Oryza</taxon>
    </lineage>
</organism>
<dbReference type="GO" id="GO:0005634">
    <property type="term" value="C:nucleus"/>
    <property type="evidence" value="ECO:0007669"/>
    <property type="project" value="TreeGrafter"/>
</dbReference>
<protein>
    <recommendedName>
        <fullName evidence="2">C2H2-type domain-containing protein</fullName>
    </recommendedName>
</protein>
<dbReference type="GO" id="GO:0000976">
    <property type="term" value="F:transcription cis-regulatory region binding"/>
    <property type="evidence" value="ECO:0007669"/>
    <property type="project" value="TreeGrafter"/>
</dbReference>
<evidence type="ECO:0000313" key="3">
    <source>
        <dbReference type="EnsemblPlants" id="ONIVA01G19440.1"/>
    </source>
</evidence>
<dbReference type="Gene3D" id="3.30.160.60">
    <property type="entry name" value="Classic Zinc Finger"/>
    <property type="match status" value="1"/>
</dbReference>
<dbReference type="STRING" id="4536.A0A0E0FM71"/>
<dbReference type="InterPro" id="IPR044299">
    <property type="entry name" value="GIS3/ZFP5/ZFP6"/>
</dbReference>
<dbReference type="eggNOG" id="ENOG502R5BQ">
    <property type="taxonomic scope" value="Eukaryota"/>
</dbReference>
<dbReference type="EnsemblPlants" id="ONIVA01G19440.1">
    <property type="protein sequence ID" value="ONIVA01G19440.1"/>
    <property type="gene ID" value="ONIVA01G19440"/>
</dbReference>
<dbReference type="GO" id="GO:0009736">
    <property type="term" value="P:cytokinin-activated signaling pathway"/>
    <property type="evidence" value="ECO:0007669"/>
    <property type="project" value="TreeGrafter"/>
</dbReference>
<dbReference type="PROSITE" id="PS50157">
    <property type="entry name" value="ZINC_FINGER_C2H2_2"/>
    <property type="match status" value="1"/>
</dbReference>
<evidence type="ECO:0000256" key="1">
    <source>
        <dbReference type="PROSITE-ProRule" id="PRU00042"/>
    </source>
</evidence>
<dbReference type="AlphaFoldDB" id="A0A0E0FM71"/>
<evidence type="ECO:0000259" key="2">
    <source>
        <dbReference type="PROSITE" id="PS50157"/>
    </source>
</evidence>
<keyword evidence="4" id="KW-1185">Reference proteome</keyword>
<proteinExistence type="predicted"/>
<dbReference type="GO" id="GO:0010090">
    <property type="term" value="P:trichome morphogenesis"/>
    <property type="evidence" value="ECO:0007669"/>
    <property type="project" value="InterPro"/>
</dbReference>
<feature type="domain" description="C2H2-type" evidence="2">
    <location>
        <begin position="71"/>
        <end position="98"/>
    </location>
</feature>
<dbReference type="PANTHER" id="PTHR46353">
    <property type="entry name" value="ZINC FINGER PROTEIN 5"/>
    <property type="match status" value="1"/>
</dbReference>
<accession>A0A0E0FM71</accession>
<dbReference type="PANTHER" id="PTHR46353:SF7">
    <property type="entry name" value="OS01G0512700 PROTEIN"/>
    <property type="match status" value="1"/>
</dbReference>
<reference evidence="3" key="1">
    <citation type="submission" date="2015-04" db="UniProtKB">
        <authorList>
            <consortium name="EnsemblPlants"/>
        </authorList>
    </citation>
    <scope>IDENTIFICATION</scope>
    <source>
        <strain evidence="3">SL10</strain>
    </source>
</reference>
<dbReference type="GO" id="GO:0003700">
    <property type="term" value="F:DNA-binding transcription factor activity"/>
    <property type="evidence" value="ECO:0007669"/>
    <property type="project" value="TreeGrafter"/>
</dbReference>
<dbReference type="InterPro" id="IPR013087">
    <property type="entry name" value="Znf_C2H2_type"/>
</dbReference>
<dbReference type="PROSITE" id="PS00028">
    <property type="entry name" value="ZINC_FINGER_C2H2_1"/>
    <property type="match status" value="1"/>
</dbReference>
<dbReference type="SUPFAM" id="SSF57667">
    <property type="entry name" value="beta-beta-alpha zinc fingers"/>
    <property type="match status" value="1"/>
</dbReference>
<dbReference type="InterPro" id="IPR036236">
    <property type="entry name" value="Znf_C2H2_sf"/>
</dbReference>
<keyword evidence="1" id="KW-0862">Zinc</keyword>
<evidence type="ECO:0000313" key="4">
    <source>
        <dbReference type="Proteomes" id="UP000006591"/>
    </source>
</evidence>
<sequence length="242" mass="24041">MAGVVQTVQCDQPSKQQLTEAAEAAAAAAAAASLRIFGYEVGGGGGGGGVAAAAGARREAADVVVGAGRRFECQYCCREFANSQALGGHQNAHKKERQQLKRARLQLAVAAAGTPAGMGFAAAQAPAPPPGHVIAVGHHAGSVASYALPRWVYLAAHHLQPPAVGLPFHATVQAAAGACHGGGDVETRLLRVAAAGRGSSTAGSSAHSYEVCAPAAPADDSDEEASAMGLDLHLSLAPASSA</sequence>